<feature type="region of interest" description="Disordered" evidence="1">
    <location>
        <begin position="43"/>
        <end position="74"/>
    </location>
</feature>
<dbReference type="Proteomes" id="UP001458880">
    <property type="component" value="Unassembled WGS sequence"/>
</dbReference>
<proteinExistence type="predicted"/>
<gene>
    <name evidence="2" type="ORF">QE152_g22973</name>
</gene>
<evidence type="ECO:0000313" key="3">
    <source>
        <dbReference type="Proteomes" id="UP001458880"/>
    </source>
</evidence>
<dbReference type="EMBL" id="JASPKY010000224">
    <property type="protein sequence ID" value="KAK9718969.1"/>
    <property type="molecule type" value="Genomic_DNA"/>
</dbReference>
<protein>
    <submittedName>
        <fullName evidence="2">Uncharacterized protein</fullName>
    </submittedName>
</protein>
<keyword evidence="3" id="KW-1185">Reference proteome</keyword>
<name>A0AAW1KJ69_POPJA</name>
<organism evidence="2 3">
    <name type="scientific">Popillia japonica</name>
    <name type="common">Japanese beetle</name>
    <dbReference type="NCBI Taxonomy" id="7064"/>
    <lineage>
        <taxon>Eukaryota</taxon>
        <taxon>Metazoa</taxon>
        <taxon>Ecdysozoa</taxon>
        <taxon>Arthropoda</taxon>
        <taxon>Hexapoda</taxon>
        <taxon>Insecta</taxon>
        <taxon>Pterygota</taxon>
        <taxon>Neoptera</taxon>
        <taxon>Endopterygota</taxon>
        <taxon>Coleoptera</taxon>
        <taxon>Polyphaga</taxon>
        <taxon>Scarabaeiformia</taxon>
        <taxon>Scarabaeidae</taxon>
        <taxon>Rutelinae</taxon>
        <taxon>Popillia</taxon>
    </lineage>
</organism>
<reference evidence="2 3" key="1">
    <citation type="journal article" date="2024" name="BMC Genomics">
        <title>De novo assembly and annotation of Popillia japonica's genome with initial clues to its potential as an invasive pest.</title>
        <authorList>
            <person name="Cucini C."/>
            <person name="Boschi S."/>
            <person name="Funari R."/>
            <person name="Cardaioli E."/>
            <person name="Iannotti N."/>
            <person name="Marturano G."/>
            <person name="Paoli F."/>
            <person name="Bruttini M."/>
            <person name="Carapelli A."/>
            <person name="Frati F."/>
            <person name="Nardi F."/>
        </authorList>
    </citation>
    <scope>NUCLEOTIDE SEQUENCE [LARGE SCALE GENOMIC DNA]</scope>
    <source>
        <strain evidence="2">DMR45628</strain>
    </source>
</reference>
<evidence type="ECO:0000313" key="2">
    <source>
        <dbReference type="EMBL" id="KAK9718969.1"/>
    </source>
</evidence>
<evidence type="ECO:0000256" key="1">
    <source>
        <dbReference type="SAM" id="MobiDB-lite"/>
    </source>
</evidence>
<accession>A0AAW1KJ69</accession>
<sequence>MYKKNFGKASKLIWASPTVTVGMNRQDLSRRIIPRSTTLNGLLSGFEGSRKRAETGEDPETSEGPVNATAAGRRISATKTEDFKVCAPQ</sequence>
<dbReference type="AlphaFoldDB" id="A0AAW1KJ69"/>
<comment type="caution">
    <text evidence="2">The sequence shown here is derived from an EMBL/GenBank/DDBJ whole genome shotgun (WGS) entry which is preliminary data.</text>
</comment>